<sequence length="263" mass="29175">MKTPSPSFVCASCARSLRQQIPKQAIFTRAFASETTTPRTRGLPSAADLPPHRDNDQPRWKSTPPAMKMPVRLRPEPSQPVWVVNRDEEKVNAVFDAFLGPLAGKQKGREMLDEETKWLTLTHKSFEHGRQGFNARLSFLGRRILTLQTSLALLRAPSPPNLSSLPANEVFYHPSLTGLENISPATKDQVLDKKRLANIARQYGMEKVVRWKPARSDKLVESGQEAVLAQAVYAVVGAVALRLGGDVAGRVARERVLEPLGLR</sequence>
<dbReference type="GO" id="GO:0004525">
    <property type="term" value="F:ribonuclease III activity"/>
    <property type="evidence" value="ECO:0007669"/>
    <property type="project" value="InterPro"/>
</dbReference>
<dbReference type="SUPFAM" id="SSF69065">
    <property type="entry name" value="RNase III domain-like"/>
    <property type="match status" value="1"/>
</dbReference>
<keyword evidence="4" id="KW-1185">Reference proteome</keyword>
<gene>
    <name evidence="3" type="ORF">TI39_contig5870g00002</name>
</gene>
<evidence type="ECO:0000256" key="1">
    <source>
        <dbReference type="SAM" id="MobiDB-lite"/>
    </source>
</evidence>
<accession>A0A0F4G5J7</accession>
<protein>
    <submittedName>
        <fullName evidence="3">RNase III domain-containing protein</fullName>
    </submittedName>
</protein>
<dbReference type="Pfam" id="PF14622">
    <property type="entry name" value="Ribonucleas_3_3"/>
    <property type="match status" value="1"/>
</dbReference>
<dbReference type="InterPro" id="IPR040030">
    <property type="entry name" value="Ribosomal_mL57"/>
</dbReference>
<dbReference type="GO" id="GO:0006396">
    <property type="term" value="P:RNA processing"/>
    <property type="evidence" value="ECO:0007669"/>
    <property type="project" value="InterPro"/>
</dbReference>
<evidence type="ECO:0000259" key="2">
    <source>
        <dbReference type="Pfam" id="PF14622"/>
    </source>
</evidence>
<proteinExistence type="predicted"/>
<dbReference type="FunFam" id="1.10.1520.10:FF:000018">
    <property type="entry name" value="RNase III domain protein"/>
    <property type="match status" value="1"/>
</dbReference>
<dbReference type="OrthoDB" id="2281895at2759"/>
<feature type="domain" description="RNase III" evidence="2">
    <location>
        <begin position="113"/>
        <end position="259"/>
    </location>
</feature>
<comment type="caution">
    <text evidence="3">The sequence shown here is derived from an EMBL/GenBank/DDBJ whole genome shotgun (WGS) entry which is preliminary data.</text>
</comment>
<organism evidence="3 4">
    <name type="scientific">Zymoseptoria brevis</name>
    <dbReference type="NCBI Taxonomy" id="1047168"/>
    <lineage>
        <taxon>Eukaryota</taxon>
        <taxon>Fungi</taxon>
        <taxon>Dikarya</taxon>
        <taxon>Ascomycota</taxon>
        <taxon>Pezizomycotina</taxon>
        <taxon>Dothideomycetes</taxon>
        <taxon>Dothideomycetidae</taxon>
        <taxon>Mycosphaerellales</taxon>
        <taxon>Mycosphaerellaceae</taxon>
        <taxon>Zymoseptoria</taxon>
    </lineage>
</organism>
<name>A0A0F4G5J7_9PEZI</name>
<dbReference type="PANTHER" id="PTHR28160">
    <property type="entry name" value="54S RIBOSOMAL PROTEIN L15, MITOCHONDRIAL"/>
    <property type="match status" value="1"/>
</dbReference>
<dbReference type="GO" id="GO:0032543">
    <property type="term" value="P:mitochondrial translation"/>
    <property type="evidence" value="ECO:0007669"/>
    <property type="project" value="InterPro"/>
</dbReference>
<dbReference type="GO" id="GO:0005762">
    <property type="term" value="C:mitochondrial large ribosomal subunit"/>
    <property type="evidence" value="ECO:0007669"/>
    <property type="project" value="InterPro"/>
</dbReference>
<evidence type="ECO:0000313" key="3">
    <source>
        <dbReference type="EMBL" id="KJX92327.1"/>
    </source>
</evidence>
<dbReference type="InterPro" id="IPR036389">
    <property type="entry name" value="RNase_III_sf"/>
</dbReference>
<dbReference type="AlphaFoldDB" id="A0A0F4G5J7"/>
<dbReference type="Proteomes" id="UP000033647">
    <property type="component" value="Unassembled WGS sequence"/>
</dbReference>
<dbReference type="PANTHER" id="PTHR28160:SF1">
    <property type="entry name" value="LARGE RIBOSOMAL SUBUNIT PROTEIN ML57"/>
    <property type="match status" value="1"/>
</dbReference>
<dbReference type="EMBL" id="LAFY01005825">
    <property type="protein sequence ID" value="KJX92327.1"/>
    <property type="molecule type" value="Genomic_DNA"/>
</dbReference>
<dbReference type="Gene3D" id="1.10.1520.10">
    <property type="entry name" value="Ribonuclease III domain"/>
    <property type="match status" value="1"/>
</dbReference>
<reference evidence="3 4" key="1">
    <citation type="submission" date="2015-03" db="EMBL/GenBank/DDBJ databases">
        <title>RNA-seq based gene annotation and comparative genomics of four Zymoseptoria species reveal species-specific pathogenicity related genes and transposable element activity.</title>
        <authorList>
            <person name="Grandaubert J."/>
            <person name="Bhattacharyya A."/>
            <person name="Stukenbrock E.H."/>
        </authorList>
    </citation>
    <scope>NUCLEOTIDE SEQUENCE [LARGE SCALE GENOMIC DNA]</scope>
    <source>
        <strain evidence="3 4">Zb18110</strain>
    </source>
</reference>
<dbReference type="GO" id="GO:0003735">
    <property type="term" value="F:structural constituent of ribosome"/>
    <property type="evidence" value="ECO:0007669"/>
    <property type="project" value="InterPro"/>
</dbReference>
<feature type="region of interest" description="Disordered" evidence="1">
    <location>
        <begin position="30"/>
        <end position="73"/>
    </location>
</feature>
<feature type="compositionally biased region" description="Basic and acidic residues" evidence="1">
    <location>
        <begin position="50"/>
        <end position="59"/>
    </location>
</feature>
<dbReference type="InterPro" id="IPR000999">
    <property type="entry name" value="RNase_III_dom"/>
</dbReference>
<evidence type="ECO:0000313" key="4">
    <source>
        <dbReference type="Proteomes" id="UP000033647"/>
    </source>
</evidence>